<evidence type="ECO:0000256" key="9">
    <source>
        <dbReference type="RuleBase" id="RU362068"/>
    </source>
</evidence>
<reference evidence="12" key="1">
    <citation type="submission" date="2020-10" db="EMBL/GenBank/DDBJ databases">
        <authorList>
            <person name="Gilroy R."/>
        </authorList>
    </citation>
    <scope>NUCLEOTIDE SEQUENCE</scope>
    <source>
        <strain evidence="12">7293</strain>
    </source>
</reference>
<dbReference type="InterPro" id="IPR013752">
    <property type="entry name" value="KPA_reductase"/>
</dbReference>
<evidence type="ECO:0000256" key="6">
    <source>
        <dbReference type="ARBA" id="ARBA00023002"/>
    </source>
</evidence>
<dbReference type="PANTHER" id="PTHR21708">
    <property type="entry name" value="PROBABLE 2-DEHYDROPANTOATE 2-REDUCTASE"/>
    <property type="match status" value="1"/>
</dbReference>
<keyword evidence="9" id="KW-0566">Pantothenate biosynthesis</keyword>
<comment type="function">
    <text evidence="9">Catalyzes the NADPH-dependent reduction of ketopantoate into pantoic acid.</text>
</comment>
<accession>A0A9D9H5M3</accession>
<proteinExistence type="inferred from homology"/>
<organism evidence="12 13">
    <name type="scientific">Candidatus Ornithospirochaeta stercoripullorum</name>
    <dbReference type="NCBI Taxonomy" id="2840899"/>
    <lineage>
        <taxon>Bacteria</taxon>
        <taxon>Pseudomonadati</taxon>
        <taxon>Spirochaetota</taxon>
        <taxon>Spirochaetia</taxon>
        <taxon>Spirochaetales</taxon>
        <taxon>Spirochaetaceae</taxon>
        <taxon>Spirochaetaceae incertae sedis</taxon>
        <taxon>Candidatus Ornithospirochaeta</taxon>
    </lineage>
</organism>
<evidence type="ECO:0000256" key="4">
    <source>
        <dbReference type="ARBA" id="ARBA00019465"/>
    </source>
</evidence>
<protein>
    <recommendedName>
        <fullName evidence="4 9">2-dehydropantoate 2-reductase</fullName>
        <ecNumber evidence="3 9">1.1.1.169</ecNumber>
    </recommendedName>
    <alternativeName>
        <fullName evidence="7 9">Ketopantoate reductase</fullName>
    </alternativeName>
</protein>
<gene>
    <name evidence="12" type="ORF">IAA97_03745</name>
</gene>
<keyword evidence="5 9" id="KW-0521">NADP</keyword>
<feature type="domain" description="Ketopantoate reductase N-terminal" evidence="10">
    <location>
        <begin position="4"/>
        <end position="144"/>
    </location>
</feature>
<dbReference type="InterPro" id="IPR013328">
    <property type="entry name" value="6PGD_dom2"/>
</dbReference>
<dbReference type="NCBIfam" id="TIGR00745">
    <property type="entry name" value="apbA_panE"/>
    <property type="match status" value="1"/>
</dbReference>
<dbReference type="GO" id="GO:0015940">
    <property type="term" value="P:pantothenate biosynthetic process"/>
    <property type="evidence" value="ECO:0007669"/>
    <property type="project" value="UniProtKB-KW"/>
</dbReference>
<evidence type="ECO:0000256" key="5">
    <source>
        <dbReference type="ARBA" id="ARBA00022857"/>
    </source>
</evidence>
<dbReference type="PANTHER" id="PTHR21708:SF26">
    <property type="entry name" value="2-DEHYDROPANTOATE 2-REDUCTASE"/>
    <property type="match status" value="1"/>
</dbReference>
<dbReference type="InterPro" id="IPR013332">
    <property type="entry name" value="KPR_N"/>
</dbReference>
<dbReference type="InterPro" id="IPR036291">
    <property type="entry name" value="NAD(P)-bd_dom_sf"/>
</dbReference>
<name>A0A9D9H5M3_9SPIO</name>
<comment type="pathway">
    <text evidence="1 9">Cofactor biosynthesis; (R)-pantothenate biosynthesis; (R)-pantoate from 3-methyl-2-oxobutanoate: step 2/2.</text>
</comment>
<dbReference type="Pfam" id="PF02558">
    <property type="entry name" value="ApbA"/>
    <property type="match status" value="1"/>
</dbReference>
<evidence type="ECO:0000256" key="8">
    <source>
        <dbReference type="ARBA" id="ARBA00048793"/>
    </source>
</evidence>
<dbReference type="GO" id="GO:0008677">
    <property type="term" value="F:2-dehydropantoate 2-reductase activity"/>
    <property type="evidence" value="ECO:0007669"/>
    <property type="project" value="UniProtKB-EC"/>
</dbReference>
<comment type="caution">
    <text evidence="12">The sequence shown here is derived from an EMBL/GenBank/DDBJ whole genome shotgun (WGS) entry which is preliminary data.</text>
</comment>
<dbReference type="Pfam" id="PF08546">
    <property type="entry name" value="ApbA_C"/>
    <property type="match status" value="1"/>
</dbReference>
<dbReference type="InterPro" id="IPR008927">
    <property type="entry name" value="6-PGluconate_DH-like_C_sf"/>
</dbReference>
<evidence type="ECO:0000313" key="12">
    <source>
        <dbReference type="EMBL" id="MBO8436072.1"/>
    </source>
</evidence>
<dbReference type="Proteomes" id="UP000823615">
    <property type="component" value="Unassembled WGS sequence"/>
</dbReference>
<dbReference type="EMBL" id="JADIMT010000050">
    <property type="protein sequence ID" value="MBO8436072.1"/>
    <property type="molecule type" value="Genomic_DNA"/>
</dbReference>
<keyword evidence="6 9" id="KW-0560">Oxidoreductase</keyword>
<dbReference type="GO" id="GO:0005737">
    <property type="term" value="C:cytoplasm"/>
    <property type="evidence" value="ECO:0007669"/>
    <property type="project" value="TreeGrafter"/>
</dbReference>
<dbReference type="AlphaFoldDB" id="A0A9D9H5M3"/>
<reference evidence="12" key="2">
    <citation type="journal article" date="2021" name="PeerJ">
        <title>Extensive microbial diversity within the chicken gut microbiome revealed by metagenomics and culture.</title>
        <authorList>
            <person name="Gilroy R."/>
            <person name="Ravi A."/>
            <person name="Getino M."/>
            <person name="Pursley I."/>
            <person name="Horton D.L."/>
            <person name="Alikhan N.F."/>
            <person name="Baker D."/>
            <person name="Gharbi K."/>
            <person name="Hall N."/>
            <person name="Watson M."/>
            <person name="Adriaenssens E.M."/>
            <person name="Foster-Nyarko E."/>
            <person name="Jarju S."/>
            <person name="Secka A."/>
            <person name="Antonio M."/>
            <person name="Oren A."/>
            <person name="Chaudhuri R.R."/>
            <person name="La Ragione R."/>
            <person name="Hildebrand F."/>
            <person name="Pallen M.J."/>
        </authorList>
    </citation>
    <scope>NUCLEOTIDE SEQUENCE</scope>
    <source>
        <strain evidence="12">7293</strain>
    </source>
</reference>
<evidence type="ECO:0000313" key="13">
    <source>
        <dbReference type="Proteomes" id="UP000823615"/>
    </source>
</evidence>
<evidence type="ECO:0000256" key="7">
    <source>
        <dbReference type="ARBA" id="ARBA00032024"/>
    </source>
</evidence>
<evidence type="ECO:0000256" key="3">
    <source>
        <dbReference type="ARBA" id="ARBA00013014"/>
    </source>
</evidence>
<dbReference type="InterPro" id="IPR051402">
    <property type="entry name" value="KPR-Related"/>
</dbReference>
<dbReference type="InterPro" id="IPR003710">
    <property type="entry name" value="ApbA"/>
</dbReference>
<comment type="similarity">
    <text evidence="2 9">Belongs to the ketopantoate reductase family.</text>
</comment>
<dbReference type="EC" id="1.1.1.169" evidence="3 9"/>
<evidence type="ECO:0000256" key="2">
    <source>
        <dbReference type="ARBA" id="ARBA00007870"/>
    </source>
</evidence>
<evidence type="ECO:0000259" key="11">
    <source>
        <dbReference type="Pfam" id="PF08546"/>
    </source>
</evidence>
<evidence type="ECO:0000259" key="10">
    <source>
        <dbReference type="Pfam" id="PF02558"/>
    </source>
</evidence>
<feature type="domain" description="Ketopantoate reductase C-terminal" evidence="11">
    <location>
        <begin position="177"/>
        <end position="318"/>
    </location>
</feature>
<comment type="catalytic activity">
    <reaction evidence="8 9">
        <text>(R)-pantoate + NADP(+) = 2-dehydropantoate + NADPH + H(+)</text>
        <dbReference type="Rhea" id="RHEA:16233"/>
        <dbReference type="ChEBI" id="CHEBI:11561"/>
        <dbReference type="ChEBI" id="CHEBI:15378"/>
        <dbReference type="ChEBI" id="CHEBI:15980"/>
        <dbReference type="ChEBI" id="CHEBI:57783"/>
        <dbReference type="ChEBI" id="CHEBI:58349"/>
        <dbReference type="EC" id="1.1.1.169"/>
    </reaction>
</comment>
<dbReference type="Gene3D" id="1.10.1040.10">
    <property type="entry name" value="N-(1-d-carboxylethyl)-l-norvaline Dehydrogenase, domain 2"/>
    <property type="match status" value="1"/>
</dbReference>
<dbReference type="SUPFAM" id="SSF51735">
    <property type="entry name" value="NAD(P)-binding Rossmann-fold domains"/>
    <property type="match status" value="1"/>
</dbReference>
<dbReference type="Gene3D" id="3.40.50.720">
    <property type="entry name" value="NAD(P)-binding Rossmann-like Domain"/>
    <property type="match status" value="1"/>
</dbReference>
<evidence type="ECO:0000256" key="1">
    <source>
        <dbReference type="ARBA" id="ARBA00004994"/>
    </source>
</evidence>
<sequence>MRCAVFGAGSLGTVLGAYLSKANVPVDLISRNRDHIIALRKGGAHITGKAEFTVPVTAMLPEEMGAGYDIIILMTKCIENDATVRFLQPKLTQNGVLCTCQNGLPEYGIAEIIGKERTYGCTIGWGARYLSPGVVELTTDESTFTFSVGSLADGDQKKLEEIASIFSCMGQVEIEENFNGARWSKLLINASFSAVSALSGEPFGVVAENWRSRRIIQSIMKECVDVAMASGVKLAPMQGRNIALLADYSNPFKKFFSFMIIPIVMRKHRLTRSSMLQDIERGKPTEIDAIDGSLSEAGRRVGVQTPVTDRTIEIIHAISEGKLSPSLDNLALYRA</sequence>
<dbReference type="SUPFAM" id="SSF48179">
    <property type="entry name" value="6-phosphogluconate dehydrogenase C-terminal domain-like"/>
    <property type="match status" value="1"/>
</dbReference>